<protein>
    <submittedName>
        <fullName evidence="3">ATP-binding protein</fullName>
    </submittedName>
</protein>
<feature type="domain" description="Histidine kinase/HSP90-like ATPase" evidence="2">
    <location>
        <begin position="16"/>
        <end position="126"/>
    </location>
</feature>
<dbReference type="InterPro" id="IPR050267">
    <property type="entry name" value="Anti-sigma-factor_SerPK"/>
</dbReference>
<name>A0ABV3SZ21_9ACTN</name>
<sequence length="308" mass="34389">MPLNRPALTLGPGFSVSDVRGWIAQACRDIGRAELVECAELGVSELIANALLHGEAPVQVRVRGTREHPRVEVRDSSVREPVLPSAAPFDSEDDLLLTFGRGLRIVARVSDAWGAEIEQDGKVVWFAPAAQVSEHDGAEGIISGWAHMPEQRVEVTDPVDVQVLGIPLDLYLGFQNHFRELRREVRLLAIAHAAEYPLAKSLSDLFTALERQLRDGIGRHELEQALDRGATTADLHVRMPRAAADTLQRFLDLLDVTDEFCRQERLLTLAREEEQVVFQHWFLGEYIRQSAGAAATPWPYESRQRAAR</sequence>
<dbReference type="InterPro" id="IPR003594">
    <property type="entry name" value="HATPase_dom"/>
</dbReference>
<keyword evidence="1" id="KW-0418">Kinase</keyword>
<dbReference type="Gene3D" id="3.30.565.10">
    <property type="entry name" value="Histidine kinase-like ATPase, C-terminal domain"/>
    <property type="match status" value="1"/>
</dbReference>
<keyword evidence="3" id="KW-0067">ATP-binding</keyword>
<keyword evidence="3" id="KW-0547">Nucleotide-binding</keyword>
<comment type="caution">
    <text evidence="3">The sequence shown here is derived from an EMBL/GenBank/DDBJ whole genome shotgun (WGS) entry which is preliminary data.</text>
</comment>
<dbReference type="EMBL" id="JBFPJR010000008">
    <property type="protein sequence ID" value="MEX0427263.1"/>
    <property type="molecule type" value="Genomic_DNA"/>
</dbReference>
<dbReference type="PANTHER" id="PTHR35526:SF3">
    <property type="entry name" value="ANTI-SIGMA-F FACTOR RSBW"/>
    <property type="match status" value="1"/>
</dbReference>
<dbReference type="InterPro" id="IPR036890">
    <property type="entry name" value="HATPase_C_sf"/>
</dbReference>
<dbReference type="Proteomes" id="UP001556631">
    <property type="component" value="Unassembled WGS sequence"/>
</dbReference>
<dbReference type="Pfam" id="PF13581">
    <property type="entry name" value="HATPase_c_2"/>
    <property type="match status" value="1"/>
</dbReference>
<keyword evidence="1" id="KW-0808">Transferase</keyword>
<keyword evidence="1" id="KW-0723">Serine/threonine-protein kinase</keyword>
<accession>A0ABV3SZ21</accession>
<gene>
    <name evidence="3" type="ORF">AB3X52_06505</name>
</gene>
<dbReference type="CDD" id="cd16936">
    <property type="entry name" value="HATPase_RsbW-like"/>
    <property type="match status" value="1"/>
</dbReference>
<evidence type="ECO:0000259" key="2">
    <source>
        <dbReference type="Pfam" id="PF13581"/>
    </source>
</evidence>
<keyword evidence="4" id="KW-1185">Reference proteome</keyword>
<dbReference type="PANTHER" id="PTHR35526">
    <property type="entry name" value="ANTI-SIGMA-F FACTOR RSBW-RELATED"/>
    <property type="match status" value="1"/>
</dbReference>
<reference evidence="3 4" key="1">
    <citation type="submission" date="2024-07" db="EMBL/GenBank/DDBJ databases">
        <authorList>
            <person name="Lee S."/>
            <person name="Kang M."/>
        </authorList>
    </citation>
    <scope>NUCLEOTIDE SEQUENCE [LARGE SCALE GENOMIC DNA]</scope>
    <source>
        <strain evidence="3 4">DS6</strain>
    </source>
</reference>
<evidence type="ECO:0000256" key="1">
    <source>
        <dbReference type="ARBA" id="ARBA00022527"/>
    </source>
</evidence>
<evidence type="ECO:0000313" key="4">
    <source>
        <dbReference type="Proteomes" id="UP001556631"/>
    </source>
</evidence>
<dbReference type="GO" id="GO:0005524">
    <property type="term" value="F:ATP binding"/>
    <property type="evidence" value="ECO:0007669"/>
    <property type="project" value="UniProtKB-KW"/>
</dbReference>
<proteinExistence type="predicted"/>
<organism evidence="3 4">
    <name type="scientific">Nocardioides eburneus</name>
    <dbReference type="NCBI Taxonomy" id="3231482"/>
    <lineage>
        <taxon>Bacteria</taxon>
        <taxon>Bacillati</taxon>
        <taxon>Actinomycetota</taxon>
        <taxon>Actinomycetes</taxon>
        <taxon>Propionibacteriales</taxon>
        <taxon>Nocardioidaceae</taxon>
        <taxon>Nocardioides</taxon>
    </lineage>
</organism>
<dbReference type="RefSeq" id="WP_367992472.1">
    <property type="nucleotide sequence ID" value="NZ_JBFPJR010000008.1"/>
</dbReference>
<dbReference type="SUPFAM" id="SSF55874">
    <property type="entry name" value="ATPase domain of HSP90 chaperone/DNA topoisomerase II/histidine kinase"/>
    <property type="match status" value="1"/>
</dbReference>
<evidence type="ECO:0000313" key="3">
    <source>
        <dbReference type="EMBL" id="MEX0427263.1"/>
    </source>
</evidence>